<dbReference type="InterPro" id="IPR050138">
    <property type="entry name" value="DHOase/Allantoinase_Hydrolase"/>
</dbReference>
<dbReference type="STRING" id="288004.AL038_01085"/>
<dbReference type="Gene3D" id="3.20.20.140">
    <property type="entry name" value="Metal-dependent hydrolases"/>
    <property type="match status" value="1"/>
</dbReference>
<keyword evidence="1" id="KW-0665">Pyrimidine biosynthesis</keyword>
<dbReference type="AlphaFoldDB" id="A0A2N9YJ66"/>
<proteinExistence type="predicted"/>
<accession>A0A2N9YJ66</accession>
<dbReference type="NCBIfam" id="TIGR00857">
    <property type="entry name" value="pyrC_multi"/>
    <property type="match status" value="1"/>
</dbReference>
<dbReference type="InterPro" id="IPR011059">
    <property type="entry name" value="Metal-dep_hydrolase_composite"/>
</dbReference>
<dbReference type="KEGG" id="blep:AL038_01085"/>
<dbReference type="SUPFAM" id="SSF51556">
    <property type="entry name" value="Metallo-dependent hydrolases"/>
    <property type="match status" value="1"/>
</dbReference>
<dbReference type="GO" id="GO:0006221">
    <property type="term" value="P:pyrimidine nucleotide biosynthetic process"/>
    <property type="evidence" value="ECO:0007669"/>
    <property type="project" value="UniProtKB-KW"/>
</dbReference>
<dbReference type="Proteomes" id="UP000234271">
    <property type="component" value="Chromosome"/>
</dbReference>
<dbReference type="GO" id="GO:0046872">
    <property type="term" value="F:metal ion binding"/>
    <property type="evidence" value="ECO:0007669"/>
    <property type="project" value="InterPro"/>
</dbReference>
<feature type="domain" description="Dihydroorotase catalytic" evidence="2">
    <location>
        <begin position="52"/>
        <end position="236"/>
    </location>
</feature>
<protein>
    <submittedName>
        <fullName evidence="3">Dihydroorotase</fullName>
        <ecNumber evidence="3">3.5.2.3</ecNumber>
    </submittedName>
</protein>
<evidence type="ECO:0000313" key="3">
    <source>
        <dbReference type="EMBL" id="AUI70534.1"/>
    </source>
</evidence>
<reference evidence="4" key="1">
    <citation type="submission" date="2016-12" db="EMBL/GenBank/DDBJ databases">
        <title>Complete Genome Sequence of Beggiatoa leptomitiformis D-401.</title>
        <authorList>
            <person name="Fomenkov A."/>
            <person name="Vincze T."/>
            <person name="Grabovich M."/>
            <person name="Anton B.P."/>
            <person name="Dubinina G."/>
            <person name="Orlova M."/>
            <person name="Belousova E."/>
            <person name="Roberts R.J."/>
        </authorList>
    </citation>
    <scope>NUCLEOTIDE SEQUENCE [LARGE SCALE GENOMIC DNA]</scope>
    <source>
        <strain evidence="4">D-401</strain>
    </source>
</reference>
<name>A0A2N9YJ66_9GAMM</name>
<dbReference type="EMBL" id="CP018889">
    <property type="protein sequence ID" value="AUI70534.1"/>
    <property type="molecule type" value="Genomic_DNA"/>
</dbReference>
<dbReference type="EC" id="3.5.2.3" evidence="3"/>
<keyword evidence="3" id="KW-0378">Hydrolase</keyword>
<dbReference type="InterPro" id="IPR032466">
    <property type="entry name" value="Metal_Hydrolase"/>
</dbReference>
<dbReference type="GO" id="GO:0004151">
    <property type="term" value="F:dihydroorotase activity"/>
    <property type="evidence" value="ECO:0007669"/>
    <property type="project" value="UniProtKB-EC"/>
</dbReference>
<dbReference type="Gene3D" id="2.30.40.10">
    <property type="entry name" value="Urease, subunit C, domain 1"/>
    <property type="match status" value="1"/>
</dbReference>
<dbReference type="GO" id="GO:0004038">
    <property type="term" value="F:allantoinase activity"/>
    <property type="evidence" value="ECO:0007669"/>
    <property type="project" value="TreeGrafter"/>
</dbReference>
<keyword evidence="4" id="KW-1185">Reference proteome</keyword>
<organism evidence="3 4">
    <name type="scientific">Beggiatoa leptomitoformis</name>
    <dbReference type="NCBI Taxonomy" id="288004"/>
    <lineage>
        <taxon>Bacteria</taxon>
        <taxon>Pseudomonadati</taxon>
        <taxon>Pseudomonadota</taxon>
        <taxon>Gammaproteobacteria</taxon>
        <taxon>Thiotrichales</taxon>
        <taxon>Thiotrichaceae</taxon>
        <taxon>Beggiatoa</taxon>
    </lineage>
</organism>
<dbReference type="InterPro" id="IPR004722">
    <property type="entry name" value="DHOase"/>
</dbReference>
<gene>
    <name evidence="3" type="ORF">BLE401_04950</name>
</gene>
<evidence type="ECO:0000313" key="4">
    <source>
        <dbReference type="Proteomes" id="UP000234271"/>
    </source>
</evidence>
<dbReference type="OrthoDB" id="5687299at2"/>
<dbReference type="GO" id="GO:0006145">
    <property type="term" value="P:purine nucleobase catabolic process"/>
    <property type="evidence" value="ECO:0007669"/>
    <property type="project" value="TreeGrafter"/>
</dbReference>
<dbReference type="PANTHER" id="PTHR43668">
    <property type="entry name" value="ALLANTOINASE"/>
    <property type="match status" value="1"/>
</dbReference>
<dbReference type="NCBIfam" id="NF005791">
    <property type="entry name" value="PRK07627.1"/>
    <property type="match status" value="1"/>
</dbReference>
<dbReference type="Pfam" id="PF12890">
    <property type="entry name" value="DHOase"/>
    <property type="match status" value="1"/>
</dbReference>
<dbReference type="SUPFAM" id="SSF51338">
    <property type="entry name" value="Composite domain of metallo-dependent hydrolases"/>
    <property type="match status" value="1"/>
</dbReference>
<evidence type="ECO:0000256" key="1">
    <source>
        <dbReference type="ARBA" id="ARBA00022975"/>
    </source>
</evidence>
<evidence type="ECO:0000259" key="2">
    <source>
        <dbReference type="Pfam" id="PF12890"/>
    </source>
</evidence>
<dbReference type="PANTHER" id="PTHR43668:SF2">
    <property type="entry name" value="ALLANTOINASE"/>
    <property type="match status" value="1"/>
</dbReference>
<dbReference type="CDD" id="cd01317">
    <property type="entry name" value="DHOase_IIa"/>
    <property type="match status" value="1"/>
</dbReference>
<dbReference type="GO" id="GO:0005737">
    <property type="term" value="C:cytoplasm"/>
    <property type="evidence" value="ECO:0007669"/>
    <property type="project" value="TreeGrafter"/>
</dbReference>
<sequence length="425" mass="45356">MKFSLKGGRVIDPATQLDQVIDIHIANKKIIAIGDAPAHFSADWDIDVSHHIVCPGLIDLSVRLREPGAEHKGTIISETRAAACNGITTLCCPPDTNPVIDTPAVAELLQKRAEEAGMTKVLPLAALTQGLAGQHLASMGDLKEAGCIGVSNATSPIENTEVLRHAMEYAANVDMTIFLHAQDAWLGRAGCVHEGAYSVRLGLAGIPEESEVIDVARNLLLIELTGVKAHFCRLTSGRSVAMIADARSRGLPVTADVSAHHLFLTDLDIGEYNSQCHVHPPLRSERDKIGLRQGLLNGAIQAVCSDHQPHEADAKLTPFALTAAGISGLDSLLPLCLQLATELKVDLSTMLSWLTTQPAHILGISAGSLAINSPADICVINPHLEWTLTEDTMQSIGRNSPFLGWTFMGKVVHTVIDGRLVSTVC</sequence>
<dbReference type="InterPro" id="IPR024403">
    <property type="entry name" value="DHOase_cat"/>
</dbReference>